<proteinExistence type="predicted"/>
<dbReference type="RefSeq" id="WP_311663830.1">
    <property type="nucleotide sequence ID" value="NZ_JAVREO010000001.1"/>
</dbReference>
<sequence length="53" mass="5284">MPYGSVGGSGGALAATGMATGQLWLTVASVALVLLGVGLVRLSFRRGRGPVVR</sequence>
<evidence type="ECO:0000256" key="1">
    <source>
        <dbReference type="SAM" id="Phobius"/>
    </source>
</evidence>
<feature type="transmembrane region" description="Helical" evidence="1">
    <location>
        <begin position="23"/>
        <end position="44"/>
    </location>
</feature>
<evidence type="ECO:0000313" key="3">
    <source>
        <dbReference type="Proteomes" id="UP001183410"/>
    </source>
</evidence>
<dbReference type="EMBL" id="JAVREO010000001">
    <property type="protein sequence ID" value="MDT0265006.1"/>
    <property type="molecule type" value="Genomic_DNA"/>
</dbReference>
<evidence type="ECO:0000313" key="2">
    <source>
        <dbReference type="EMBL" id="MDT0265006.1"/>
    </source>
</evidence>
<keyword evidence="3" id="KW-1185">Reference proteome</keyword>
<dbReference type="Proteomes" id="UP001183410">
    <property type="component" value="Unassembled WGS sequence"/>
</dbReference>
<reference evidence="3" key="1">
    <citation type="submission" date="2023-07" db="EMBL/GenBank/DDBJ databases">
        <title>30 novel species of actinomycetes from the DSMZ collection.</title>
        <authorList>
            <person name="Nouioui I."/>
        </authorList>
    </citation>
    <scope>NUCLEOTIDE SEQUENCE [LARGE SCALE GENOMIC DNA]</scope>
    <source>
        <strain evidence="3">DSM 44915</strain>
    </source>
</reference>
<keyword evidence="1" id="KW-1133">Transmembrane helix</keyword>
<accession>A0ABU2JJ41</accession>
<evidence type="ECO:0008006" key="4">
    <source>
        <dbReference type="Google" id="ProtNLM"/>
    </source>
</evidence>
<keyword evidence="1" id="KW-0812">Transmembrane</keyword>
<keyword evidence="1" id="KW-0472">Membrane</keyword>
<name>A0ABU2JJ41_9ACTN</name>
<gene>
    <name evidence="2" type="ORF">RM844_01750</name>
</gene>
<organism evidence="2 3">
    <name type="scientific">Streptomyces chisholmiae</name>
    <dbReference type="NCBI Taxonomy" id="3075540"/>
    <lineage>
        <taxon>Bacteria</taxon>
        <taxon>Bacillati</taxon>
        <taxon>Actinomycetota</taxon>
        <taxon>Actinomycetes</taxon>
        <taxon>Kitasatosporales</taxon>
        <taxon>Streptomycetaceae</taxon>
        <taxon>Streptomyces</taxon>
    </lineage>
</organism>
<protein>
    <recommendedName>
        <fullName evidence="4">Peptidase</fullName>
    </recommendedName>
</protein>
<comment type="caution">
    <text evidence="2">The sequence shown here is derived from an EMBL/GenBank/DDBJ whole genome shotgun (WGS) entry which is preliminary data.</text>
</comment>